<protein>
    <submittedName>
        <fullName evidence="3">GL20719</fullName>
    </submittedName>
</protein>
<evidence type="ECO:0000313" key="4">
    <source>
        <dbReference type="Proteomes" id="UP000008744"/>
    </source>
</evidence>
<feature type="transmembrane region" description="Helical" evidence="2">
    <location>
        <begin position="20"/>
        <end position="39"/>
    </location>
</feature>
<dbReference type="PhylomeDB" id="B4H484"/>
<accession>B4H484</accession>
<keyword evidence="2" id="KW-0812">Transmembrane</keyword>
<evidence type="ECO:0000256" key="1">
    <source>
        <dbReference type="SAM" id="MobiDB-lite"/>
    </source>
</evidence>
<gene>
    <name evidence="3" type="primary">Dper\GL20719</name>
    <name evidence="3" type="ORF">Dper_GL20719</name>
</gene>
<keyword evidence="4" id="KW-1185">Reference proteome</keyword>
<organism evidence="4">
    <name type="scientific">Drosophila persimilis</name>
    <name type="common">Fruit fly</name>
    <dbReference type="NCBI Taxonomy" id="7234"/>
    <lineage>
        <taxon>Eukaryota</taxon>
        <taxon>Metazoa</taxon>
        <taxon>Ecdysozoa</taxon>
        <taxon>Arthropoda</taxon>
        <taxon>Hexapoda</taxon>
        <taxon>Insecta</taxon>
        <taxon>Pterygota</taxon>
        <taxon>Neoptera</taxon>
        <taxon>Endopterygota</taxon>
        <taxon>Diptera</taxon>
        <taxon>Brachycera</taxon>
        <taxon>Muscomorpha</taxon>
        <taxon>Ephydroidea</taxon>
        <taxon>Drosophilidae</taxon>
        <taxon>Drosophila</taxon>
        <taxon>Sophophora</taxon>
    </lineage>
</organism>
<name>B4H484_DROPE</name>
<evidence type="ECO:0000256" key="2">
    <source>
        <dbReference type="SAM" id="Phobius"/>
    </source>
</evidence>
<dbReference type="OrthoDB" id="7969881at2759"/>
<feature type="compositionally biased region" description="Low complexity" evidence="1">
    <location>
        <begin position="326"/>
        <end position="335"/>
    </location>
</feature>
<dbReference type="AlphaFoldDB" id="B4H484"/>
<dbReference type="eggNOG" id="ENOG502TCBH">
    <property type="taxonomic scope" value="Eukaryota"/>
</dbReference>
<keyword evidence="2" id="KW-0472">Membrane</keyword>
<proteinExistence type="predicted"/>
<evidence type="ECO:0000313" key="3">
    <source>
        <dbReference type="EMBL" id="EDW31199.1"/>
    </source>
</evidence>
<feature type="region of interest" description="Disordered" evidence="1">
    <location>
        <begin position="147"/>
        <end position="176"/>
    </location>
</feature>
<sequence>MAQLENVGQGRHAVVGPMLASAMLLVGLLFALLGIKIWGFRRRLTFDRSGGSSRSSPAQAQQAPPRYAAQESQVNGTDNAVHGVFRQRNLEEFESSWPSSTSTGKDCEIVRLFPRTNCHSIPFHSSTVNSYLAGSVPNLRMGEPAEVLYRAPPQTQRRRRKESVEPPPYDPGPPYLPDYESLMQLEDSRASHTLPKYTEAVGGERFVSSIEDLYAELETNGSTGPSSSEAPTNGIDNFEELCQEMAVAVTVAEAPRPAPQPAPRSTKTSTLNVRGDAAPLPCYHPEELPGSSSSEDEVPSAPRPAQRNPRTLKVRFDVENLQYYQSAEVVASSSGESEEDRPPPRPMMRSTIFEPEPEPGPGHNSVPSLFGAQVSQDDSSDDEAFGRAISQHRTMTAALRTMQNDTDA</sequence>
<feature type="region of interest" description="Disordered" evidence="1">
    <location>
        <begin position="254"/>
        <end position="383"/>
    </location>
</feature>
<dbReference type="EMBL" id="CH479208">
    <property type="protein sequence ID" value="EDW31199.1"/>
    <property type="molecule type" value="Genomic_DNA"/>
</dbReference>
<keyword evidence="2" id="KW-1133">Transmembrane helix</keyword>
<feature type="compositionally biased region" description="Low complexity" evidence="1">
    <location>
        <begin position="48"/>
        <end position="66"/>
    </location>
</feature>
<dbReference type="HOGENOM" id="CLU_674888_0_0_1"/>
<dbReference type="Proteomes" id="UP000008744">
    <property type="component" value="Unassembled WGS sequence"/>
</dbReference>
<feature type="compositionally biased region" description="Pro residues" evidence="1">
    <location>
        <begin position="165"/>
        <end position="176"/>
    </location>
</feature>
<feature type="region of interest" description="Disordered" evidence="1">
    <location>
        <begin position="48"/>
        <end position="74"/>
    </location>
</feature>
<reference evidence="3 4" key="1">
    <citation type="journal article" date="2007" name="Nature">
        <title>Evolution of genes and genomes on the Drosophila phylogeny.</title>
        <authorList>
            <consortium name="Drosophila 12 Genomes Consortium"/>
            <person name="Clark A.G."/>
            <person name="Eisen M.B."/>
            <person name="Smith D.R."/>
            <person name="Bergman C.M."/>
            <person name="Oliver B."/>
            <person name="Markow T.A."/>
            <person name="Kaufman T.C."/>
            <person name="Kellis M."/>
            <person name="Gelbart W."/>
            <person name="Iyer V.N."/>
            <person name="Pollard D.A."/>
            <person name="Sackton T.B."/>
            <person name="Larracuente A.M."/>
            <person name="Singh N.D."/>
            <person name="Abad J.P."/>
            <person name="Abt D.N."/>
            <person name="Adryan B."/>
            <person name="Aguade M."/>
            <person name="Akashi H."/>
            <person name="Anderson W.W."/>
            <person name="Aquadro C.F."/>
            <person name="Ardell D.H."/>
            <person name="Arguello R."/>
            <person name="Artieri C.G."/>
            <person name="Barbash D.A."/>
            <person name="Barker D."/>
            <person name="Barsanti P."/>
            <person name="Batterham P."/>
            <person name="Batzoglou S."/>
            <person name="Begun D."/>
            <person name="Bhutkar A."/>
            <person name="Blanco E."/>
            <person name="Bosak S.A."/>
            <person name="Bradley R.K."/>
            <person name="Brand A.D."/>
            <person name="Brent M.R."/>
            <person name="Brooks A.N."/>
            <person name="Brown R.H."/>
            <person name="Butlin R.K."/>
            <person name="Caggese C."/>
            <person name="Calvi B.R."/>
            <person name="Bernardo de Carvalho A."/>
            <person name="Caspi A."/>
            <person name="Castrezana S."/>
            <person name="Celniker S.E."/>
            <person name="Chang J.L."/>
            <person name="Chapple C."/>
            <person name="Chatterji S."/>
            <person name="Chinwalla A."/>
            <person name="Civetta A."/>
            <person name="Clifton S.W."/>
            <person name="Comeron J.M."/>
            <person name="Costello J.C."/>
            <person name="Coyne J.A."/>
            <person name="Daub J."/>
            <person name="David R.G."/>
            <person name="Delcher A.L."/>
            <person name="Delehaunty K."/>
            <person name="Do C.B."/>
            <person name="Ebling H."/>
            <person name="Edwards K."/>
            <person name="Eickbush T."/>
            <person name="Evans J.D."/>
            <person name="Filipski A."/>
            <person name="Findeiss S."/>
            <person name="Freyhult E."/>
            <person name="Fulton L."/>
            <person name="Fulton R."/>
            <person name="Garcia A.C."/>
            <person name="Gardiner A."/>
            <person name="Garfield D.A."/>
            <person name="Garvin B.E."/>
            <person name="Gibson G."/>
            <person name="Gilbert D."/>
            <person name="Gnerre S."/>
            <person name="Godfrey J."/>
            <person name="Good R."/>
            <person name="Gotea V."/>
            <person name="Gravely B."/>
            <person name="Greenberg A.J."/>
            <person name="Griffiths-Jones S."/>
            <person name="Gross S."/>
            <person name="Guigo R."/>
            <person name="Gustafson E.A."/>
            <person name="Haerty W."/>
            <person name="Hahn M.W."/>
            <person name="Halligan D.L."/>
            <person name="Halpern A.L."/>
            <person name="Halter G.M."/>
            <person name="Han M.V."/>
            <person name="Heger A."/>
            <person name="Hillier L."/>
            <person name="Hinrichs A.S."/>
            <person name="Holmes I."/>
            <person name="Hoskins R.A."/>
            <person name="Hubisz M.J."/>
            <person name="Hultmark D."/>
            <person name="Huntley M.A."/>
            <person name="Jaffe D.B."/>
            <person name="Jagadeeshan S."/>
            <person name="Jeck W.R."/>
            <person name="Johnson J."/>
            <person name="Jones C.D."/>
            <person name="Jordan W.C."/>
            <person name="Karpen G.H."/>
            <person name="Kataoka E."/>
            <person name="Keightley P.D."/>
            <person name="Kheradpour P."/>
            <person name="Kirkness E.F."/>
            <person name="Koerich L.B."/>
            <person name="Kristiansen K."/>
            <person name="Kudrna D."/>
            <person name="Kulathinal R.J."/>
            <person name="Kumar S."/>
            <person name="Kwok R."/>
            <person name="Lander E."/>
            <person name="Langley C.H."/>
            <person name="Lapoint R."/>
            <person name="Lazzaro B.P."/>
            <person name="Lee S.J."/>
            <person name="Levesque L."/>
            <person name="Li R."/>
            <person name="Lin C.F."/>
            <person name="Lin M.F."/>
            <person name="Lindblad-Toh K."/>
            <person name="Llopart A."/>
            <person name="Long M."/>
            <person name="Low L."/>
            <person name="Lozovsky E."/>
            <person name="Lu J."/>
            <person name="Luo M."/>
            <person name="Machado C.A."/>
            <person name="Makalowski W."/>
            <person name="Marzo M."/>
            <person name="Matsuda M."/>
            <person name="Matzkin L."/>
            <person name="McAllister B."/>
            <person name="McBride C.S."/>
            <person name="McKernan B."/>
            <person name="McKernan K."/>
            <person name="Mendez-Lago M."/>
            <person name="Minx P."/>
            <person name="Mollenhauer M.U."/>
            <person name="Montooth K."/>
            <person name="Mount S.M."/>
            <person name="Mu X."/>
            <person name="Myers E."/>
            <person name="Negre B."/>
            <person name="Newfeld S."/>
            <person name="Nielsen R."/>
            <person name="Noor M.A."/>
            <person name="O'Grady P."/>
            <person name="Pachter L."/>
            <person name="Papaceit M."/>
            <person name="Parisi M.J."/>
            <person name="Parisi M."/>
            <person name="Parts L."/>
            <person name="Pedersen J.S."/>
            <person name="Pesole G."/>
            <person name="Phillippy A.M."/>
            <person name="Ponting C.P."/>
            <person name="Pop M."/>
            <person name="Porcelli D."/>
            <person name="Powell J.R."/>
            <person name="Prohaska S."/>
            <person name="Pruitt K."/>
            <person name="Puig M."/>
            <person name="Quesneville H."/>
            <person name="Ram K.R."/>
            <person name="Rand D."/>
            <person name="Rasmussen M.D."/>
            <person name="Reed L.K."/>
            <person name="Reenan R."/>
            <person name="Reily A."/>
            <person name="Remington K.A."/>
            <person name="Rieger T.T."/>
            <person name="Ritchie M.G."/>
            <person name="Robin C."/>
            <person name="Rogers Y.H."/>
            <person name="Rohde C."/>
            <person name="Rozas J."/>
            <person name="Rubenfield M.J."/>
            <person name="Ruiz A."/>
            <person name="Russo S."/>
            <person name="Salzberg S.L."/>
            <person name="Sanchez-Gracia A."/>
            <person name="Saranga D.J."/>
            <person name="Sato H."/>
            <person name="Schaeffer S.W."/>
            <person name="Schatz M.C."/>
            <person name="Schlenke T."/>
            <person name="Schwartz R."/>
            <person name="Segarra C."/>
            <person name="Singh R.S."/>
            <person name="Sirot L."/>
            <person name="Sirota M."/>
            <person name="Sisneros N.B."/>
            <person name="Smith C.D."/>
            <person name="Smith T.F."/>
            <person name="Spieth J."/>
            <person name="Stage D.E."/>
            <person name="Stark A."/>
            <person name="Stephan W."/>
            <person name="Strausberg R.L."/>
            <person name="Strempel S."/>
            <person name="Sturgill D."/>
            <person name="Sutton G."/>
            <person name="Sutton G.G."/>
            <person name="Tao W."/>
            <person name="Teichmann S."/>
            <person name="Tobari Y.N."/>
            <person name="Tomimura Y."/>
            <person name="Tsolas J.M."/>
            <person name="Valente V.L."/>
            <person name="Venter E."/>
            <person name="Venter J.C."/>
            <person name="Vicario S."/>
            <person name="Vieira F.G."/>
            <person name="Vilella A.J."/>
            <person name="Villasante A."/>
            <person name="Walenz B."/>
            <person name="Wang J."/>
            <person name="Wasserman M."/>
            <person name="Watts T."/>
            <person name="Wilson D."/>
            <person name="Wilson R.K."/>
            <person name="Wing R.A."/>
            <person name="Wolfner M.F."/>
            <person name="Wong A."/>
            <person name="Wong G.K."/>
            <person name="Wu C.I."/>
            <person name="Wu G."/>
            <person name="Yamamoto D."/>
            <person name="Yang H.P."/>
            <person name="Yang S.P."/>
            <person name="Yorke J.A."/>
            <person name="Yoshida K."/>
            <person name="Zdobnov E."/>
            <person name="Zhang P."/>
            <person name="Zhang Y."/>
            <person name="Zimin A.V."/>
            <person name="Baldwin J."/>
            <person name="Abdouelleil A."/>
            <person name="Abdulkadir J."/>
            <person name="Abebe A."/>
            <person name="Abera B."/>
            <person name="Abreu J."/>
            <person name="Acer S.C."/>
            <person name="Aftuck L."/>
            <person name="Alexander A."/>
            <person name="An P."/>
            <person name="Anderson E."/>
            <person name="Anderson S."/>
            <person name="Arachi H."/>
            <person name="Azer M."/>
            <person name="Bachantsang P."/>
            <person name="Barry A."/>
            <person name="Bayul T."/>
            <person name="Berlin A."/>
            <person name="Bessette D."/>
            <person name="Bloom T."/>
            <person name="Blye J."/>
            <person name="Boguslavskiy L."/>
            <person name="Bonnet C."/>
            <person name="Boukhgalter B."/>
            <person name="Bourzgui I."/>
            <person name="Brown A."/>
            <person name="Cahill P."/>
            <person name="Channer S."/>
            <person name="Cheshatsang Y."/>
            <person name="Chuda L."/>
            <person name="Citroen M."/>
            <person name="Collymore A."/>
            <person name="Cooke P."/>
            <person name="Costello M."/>
            <person name="D'Aco K."/>
            <person name="Daza R."/>
            <person name="De Haan G."/>
            <person name="DeGray S."/>
            <person name="DeMaso C."/>
            <person name="Dhargay N."/>
            <person name="Dooley K."/>
            <person name="Dooley E."/>
            <person name="Doricent M."/>
            <person name="Dorje P."/>
            <person name="Dorjee K."/>
            <person name="Dupes A."/>
            <person name="Elong R."/>
            <person name="Falk J."/>
            <person name="Farina A."/>
            <person name="Faro S."/>
            <person name="Ferguson D."/>
            <person name="Fisher S."/>
            <person name="Foley C.D."/>
            <person name="Franke A."/>
            <person name="Friedrich D."/>
            <person name="Gadbois L."/>
            <person name="Gearin G."/>
            <person name="Gearin C.R."/>
            <person name="Giannoukos G."/>
            <person name="Goode T."/>
            <person name="Graham J."/>
            <person name="Grandbois E."/>
            <person name="Grewal S."/>
            <person name="Gyaltsen K."/>
            <person name="Hafez N."/>
            <person name="Hagos B."/>
            <person name="Hall J."/>
            <person name="Henson C."/>
            <person name="Hollinger A."/>
            <person name="Honan T."/>
            <person name="Huard M.D."/>
            <person name="Hughes L."/>
            <person name="Hurhula B."/>
            <person name="Husby M.E."/>
            <person name="Kamat A."/>
            <person name="Kanga B."/>
            <person name="Kashin S."/>
            <person name="Khazanovich D."/>
            <person name="Kisner P."/>
            <person name="Lance K."/>
            <person name="Lara M."/>
            <person name="Lee W."/>
            <person name="Lennon N."/>
            <person name="Letendre F."/>
            <person name="LeVine R."/>
            <person name="Lipovsky A."/>
            <person name="Liu X."/>
            <person name="Liu J."/>
            <person name="Liu S."/>
            <person name="Lokyitsang T."/>
            <person name="Lokyitsang Y."/>
            <person name="Lubonja R."/>
            <person name="Lui A."/>
            <person name="MacDonald P."/>
            <person name="Magnisalis V."/>
            <person name="Maru K."/>
            <person name="Matthews C."/>
            <person name="McCusker W."/>
            <person name="McDonough S."/>
            <person name="Mehta T."/>
            <person name="Meldrim J."/>
            <person name="Meneus L."/>
            <person name="Mihai O."/>
            <person name="Mihalev A."/>
            <person name="Mihova T."/>
            <person name="Mittelman R."/>
            <person name="Mlenga V."/>
            <person name="Montmayeur A."/>
            <person name="Mulrain L."/>
            <person name="Navidi A."/>
            <person name="Naylor J."/>
            <person name="Negash T."/>
            <person name="Nguyen T."/>
            <person name="Nguyen N."/>
            <person name="Nicol R."/>
            <person name="Norbu C."/>
            <person name="Norbu N."/>
            <person name="Novod N."/>
            <person name="O'Neill B."/>
            <person name="Osman S."/>
            <person name="Markiewicz E."/>
            <person name="Oyono O.L."/>
            <person name="Patti C."/>
            <person name="Phunkhang P."/>
            <person name="Pierre F."/>
            <person name="Priest M."/>
            <person name="Raghuraman S."/>
            <person name="Rege F."/>
            <person name="Reyes R."/>
            <person name="Rise C."/>
            <person name="Rogov P."/>
            <person name="Ross K."/>
            <person name="Ryan E."/>
            <person name="Settipalli S."/>
            <person name="Shea T."/>
            <person name="Sherpa N."/>
            <person name="Shi L."/>
            <person name="Shih D."/>
            <person name="Sparrow T."/>
            <person name="Spaulding J."/>
            <person name="Stalker J."/>
            <person name="Stange-Thomann N."/>
            <person name="Stavropoulos S."/>
            <person name="Stone C."/>
            <person name="Strader C."/>
            <person name="Tesfaye S."/>
            <person name="Thomson T."/>
            <person name="Thoulutsang Y."/>
            <person name="Thoulutsang D."/>
            <person name="Topham K."/>
            <person name="Topping I."/>
            <person name="Tsamla T."/>
            <person name="Vassiliev H."/>
            <person name="Vo A."/>
            <person name="Wangchuk T."/>
            <person name="Wangdi T."/>
            <person name="Weiand M."/>
            <person name="Wilkinson J."/>
            <person name="Wilson A."/>
            <person name="Yadav S."/>
            <person name="Young G."/>
            <person name="Yu Q."/>
            <person name="Zembek L."/>
            <person name="Zhong D."/>
            <person name="Zimmer A."/>
            <person name="Zwirko Z."/>
            <person name="Jaffe D.B."/>
            <person name="Alvarez P."/>
            <person name="Brockman W."/>
            <person name="Butler J."/>
            <person name="Chin C."/>
            <person name="Gnerre S."/>
            <person name="Grabherr M."/>
            <person name="Kleber M."/>
            <person name="Mauceli E."/>
            <person name="MacCallum I."/>
        </authorList>
    </citation>
    <scope>NUCLEOTIDE SEQUENCE [LARGE SCALE GENOMIC DNA]</scope>
    <source>
        <strain evidence="4">MSH-3 / Tucson 14011-0111.49</strain>
    </source>
</reference>